<keyword evidence="2" id="KW-1133">Transmembrane helix</keyword>
<feature type="compositionally biased region" description="Basic residues" evidence="1">
    <location>
        <begin position="287"/>
        <end position="298"/>
    </location>
</feature>
<evidence type="ECO:0000256" key="1">
    <source>
        <dbReference type="SAM" id="MobiDB-lite"/>
    </source>
</evidence>
<keyword evidence="2" id="KW-0472">Membrane</keyword>
<reference evidence="3 4" key="1">
    <citation type="submission" date="2019-03" db="EMBL/GenBank/DDBJ databases">
        <title>Rhodosporidium diobovatum UCD-FST 08-225 genome sequencing, assembly, and annotation.</title>
        <authorList>
            <person name="Fakankun I.U."/>
            <person name="Fristensky B."/>
            <person name="Levin D.B."/>
        </authorList>
    </citation>
    <scope>NUCLEOTIDE SEQUENCE [LARGE SCALE GENOMIC DNA]</scope>
    <source>
        <strain evidence="3 4">UCD-FST 08-225</strain>
    </source>
</reference>
<sequence>MRYLEADARHQDPSLVYLPARAASIAMALSSIASFVAVVFLTRLTVEAPLETGHIVVVGFTAAAFLVFVCTGLVIAYARFLPPATTRIWGLVHFVVPYLALLWAVCFALSGAVLGEVLLPLMSCTRPYPTLCLTWLRHRALQTVAVASVALAASLALCILVSLDLHSTHPEASVVILRYELAEQRARQAQARGVRAMQAALEAPLLGDESDGVDEGPSGYPPSWAKGRRATVRAYAARARLPVDDPEAAWPAFVAAQPSSGPRTHPKRKHHQHRSSSETGEEADERRRRHKREKKRRQAKLDADANTGNVVTTRMEAASGGGTDAA</sequence>
<name>A0A5C5FWR0_9BASI</name>
<evidence type="ECO:0000313" key="4">
    <source>
        <dbReference type="Proteomes" id="UP000311382"/>
    </source>
</evidence>
<keyword evidence="2" id="KW-0812">Transmembrane</keyword>
<feature type="transmembrane region" description="Helical" evidence="2">
    <location>
        <begin position="140"/>
        <end position="163"/>
    </location>
</feature>
<dbReference type="OrthoDB" id="10586452at2759"/>
<keyword evidence="4" id="KW-1185">Reference proteome</keyword>
<protein>
    <submittedName>
        <fullName evidence="3">Uncharacterized protein</fullName>
    </submittedName>
</protein>
<feature type="region of interest" description="Disordered" evidence="1">
    <location>
        <begin position="256"/>
        <end position="326"/>
    </location>
</feature>
<feature type="transmembrane region" description="Helical" evidence="2">
    <location>
        <begin position="54"/>
        <end position="78"/>
    </location>
</feature>
<evidence type="ECO:0000313" key="3">
    <source>
        <dbReference type="EMBL" id="TNY21367.1"/>
    </source>
</evidence>
<evidence type="ECO:0000256" key="2">
    <source>
        <dbReference type="SAM" id="Phobius"/>
    </source>
</evidence>
<dbReference type="EMBL" id="SOZI01000045">
    <property type="protein sequence ID" value="TNY21367.1"/>
    <property type="molecule type" value="Genomic_DNA"/>
</dbReference>
<proteinExistence type="predicted"/>
<dbReference type="AlphaFoldDB" id="A0A5C5FWR0"/>
<dbReference type="STRING" id="5288.A0A5C5FWR0"/>
<comment type="caution">
    <text evidence="3">The sequence shown here is derived from an EMBL/GenBank/DDBJ whole genome shotgun (WGS) entry which is preliminary data.</text>
</comment>
<accession>A0A5C5FWR0</accession>
<dbReference type="Proteomes" id="UP000311382">
    <property type="component" value="Unassembled WGS sequence"/>
</dbReference>
<organism evidence="3 4">
    <name type="scientific">Rhodotorula diobovata</name>
    <dbReference type="NCBI Taxonomy" id="5288"/>
    <lineage>
        <taxon>Eukaryota</taxon>
        <taxon>Fungi</taxon>
        <taxon>Dikarya</taxon>
        <taxon>Basidiomycota</taxon>
        <taxon>Pucciniomycotina</taxon>
        <taxon>Microbotryomycetes</taxon>
        <taxon>Sporidiobolales</taxon>
        <taxon>Sporidiobolaceae</taxon>
        <taxon>Rhodotorula</taxon>
    </lineage>
</organism>
<feature type="transmembrane region" description="Helical" evidence="2">
    <location>
        <begin position="20"/>
        <end position="42"/>
    </location>
</feature>
<feature type="compositionally biased region" description="Basic residues" evidence="1">
    <location>
        <begin position="264"/>
        <end position="274"/>
    </location>
</feature>
<gene>
    <name evidence="3" type="ORF">DMC30DRAFT_416123</name>
</gene>
<feature type="transmembrane region" description="Helical" evidence="2">
    <location>
        <begin position="98"/>
        <end position="119"/>
    </location>
</feature>